<reference evidence="1 2" key="1">
    <citation type="submission" date="2020-09" db="EMBL/GenBank/DDBJ databases">
        <title>De no assembly of potato wild relative species, Solanum commersonii.</title>
        <authorList>
            <person name="Cho K."/>
        </authorList>
    </citation>
    <scope>NUCLEOTIDE SEQUENCE [LARGE SCALE GENOMIC DNA]</scope>
    <source>
        <strain evidence="1">LZ3.2</strain>
        <tissue evidence="1">Leaf</tissue>
    </source>
</reference>
<evidence type="ECO:0000313" key="2">
    <source>
        <dbReference type="Proteomes" id="UP000824120"/>
    </source>
</evidence>
<evidence type="ECO:0000313" key="1">
    <source>
        <dbReference type="EMBL" id="KAG5599971.1"/>
    </source>
</evidence>
<organism evidence="1 2">
    <name type="scientific">Solanum commersonii</name>
    <name type="common">Commerson's wild potato</name>
    <name type="synonym">Commerson's nightshade</name>
    <dbReference type="NCBI Taxonomy" id="4109"/>
    <lineage>
        <taxon>Eukaryota</taxon>
        <taxon>Viridiplantae</taxon>
        <taxon>Streptophyta</taxon>
        <taxon>Embryophyta</taxon>
        <taxon>Tracheophyta</taxon>
        <taxon>Spermatophyta</taxon>
        <taxon>Magnoliopsida</taxon>
        <taxon>eudicotyledons</taxon>
        <taxon>Gunneridae</taxon>
        <taxon>Pentapetalae</taxon>
        <taxon>asterids</taxon>
        <taxon>lamiids</taxon>
        <taxon>Solanales</taxon>
        <taxon>Solanaceae</taxon>
        <taxon>Solanoideae</taxon>
        <taxon>Solaneae</taxon>
        <taxon>Solanum</taxon>
    </lineage>
</organism>
<accession>A0A9J5YGV6</accession>
<dbReference type="Proteomes" id="UP000824120">
    <property type="component" value="Chromosome 6"/>
</dbReference>
<name>A0A9J5YGV6_SOLCO</name>
<proteinExistence type="predicted"/>
<sequence length="63" mass="7274">MRDIEVTPSSFTNIRCIEAEYTLDEADMRRNPLWLHQPPGLKMGNLAHPADVRATRLERDVLL</sequence>
<protein>
    <submittedName>
        <fullName evidence="1">Uncharacterized protein</fullName>
    </submittedName>
</protein>
<keyword evidence="2" id="KW-1185">Reference proteome</keyword>
<comment type="caution">
    <text evidence="1">The sequence shown here is derived from an EMBL/GenBank/DDBJ whole genome shotgun (WGS) entry which is preliminary data.</text>
</comment>
<gene>
    <name evidence="1" type="ORF">H5410_031341</name>
</gene>
<dbReference type="EMBL" id="JACXVP010000006">
    <property type="protein sequence ID" value="KAG5599971.1"/>
    <property type="molecule type" value="Genomic_DNA"/>
</dbReference>
<dbReference type="AlphaFoldDB" id="A0A9J5YGV6"/>